<dbReference type="Pfam" id="PF02770">
    <property type="entry name" value="Acyl-CoA_dh_M"/>
    <property type="match status" value="1"/>
</dbReference>
<feature type="domain" description="Acyl-CoA oxidase/dehydrogenase middle" evidence="11">
    <location>
        <begin position="161"/>
        <end position="269"/>
    </location>
</feature>
<sequence>MSYQAPIKDMQFVMNELADLTSIAALPGYEDASPELAQAVLEEAARFNQEVLAPLNVIGDQQPSTWKEGVVTTTPGFKDAFRQFSEAGWQGVLHPQEFGGQGLPKLVATPCTEMLNAANLSFALCPLLTDGAVEALLTAGTDAQRALYVPKLLSGEWTGTMNLTEPQAGSDLALVRTRAEREADGTYRIFGTKIFITFGEHDMAGNIVHLVLARTPDAPPGVKGISLFIVPKFDVDAEGNLGARNDVHCVSIEHKLGIKASPTAVLQFGDNGGAKGYLIGEENRGLEYMFIMMNAARFAVGMQGVAVADRAYQHAVAYARDRLQSRPVDGSSRDAVSIIHHPDVKRMLMTMRALTEGARALAYVAAAQADIGHHAADAAERKRAQAVYEFLVPIVKGWSTEMSLEVTSLGVQVHGGMGFIEETGAAQYYRDARILPIYEGTTAIQANDLIGRKTLRDGGAVARALCEQILSTENELRAAGGVGQSVAERLAKGREALSIVVDYVVANTQDNANAVFAGSVPYLKLAGIVLGGWQMGRALLAAQKLRDQDPSFYDAKIGTARFFSDHILTQAPGLAQTITEGADSALSLTEAQF</sequence>
<dbReference type="AlphaFoldDB" id="A0A5E4VED9"/>
<dbReference type="RefSeq" id="WP_150599769.1">
    <property type="nucleotide sequence ID" value="NZ_CABPRW010000005.1"/>
</dbReference>
<dbReference type="SUPFAM" id="SSF47203">
    <property type="entry name" value="Acyl-CoA dehydrogenase C-terminal domain-like"/>
    <property type="match status" value="1"/>
</dbReference>
<evidence type="ECO:0000259" key="10">
    <source>
        <dbReference type="Pfam" id="PF00441"/>
    </source>
</evidence>
<evidence type="ECO:0000259" key="12">
    <source>
        <dbReference type="Pfam" id="PF02771"/>
    </source>
</evidence>
<dbReference type="SUPFAM" id="SSF56645">
    <property type="entry name" value="Acyl-CoA dehydrogenase NM domain-like"/>
    <property type="match status" value="1"/>
</dbReference>
<dbReference type="InterPro" id="IPR037069">
    <property type="entry name" value="AcylCoA_DH/ox_N_sf"/>
</dbReference>
<dbReference type="EC" id="1.3.99.41" evidence="8"/>
<dbReference type="InterPro" id="IPR006091">
    <property type="entry name" value="Acyl-CoA_Oxase/DH_mid-dom"/>
</dbReference>
<dbReference type="InterPro" id="IPR052166">
    <property type="entry name" value="Diverse_Acyl-CoA_DH"/>
</dbReference>
<evidence type="ECO:0000256" key="1">
    <source>
        <dbReference type="ARBA" id="ARBA00001974"/>
    </source>
</evidence>
<evidence type="ECO:0000313" key="15">
    <source>
        <dbReference type="Proteomes" id="UP000382577"/>
    </source>
</evidence>
<evidence type="ECO:0000256" key="6">
    <source>
        <dbReference type="ARBA" id="ARBA00051388"/>
    </source>
</evidence>
<evidence type="ECO:0000256" key="2">
    <source>
        <dbReference type="ARBA" id="ARBA00009347"/>
    </source>
</evidence>
<evidence type="ECO:0000259" key="11">
    <source>
        <dbReference type="Pfam" id="PF02770"/>
    </source>
</evidence>
<protein>
    <recommendedName>
        <fullName evidence="9">3-methylmercaptopropionyl-CoA dehydrogenase</fullName>
        <ecNumber evidence="8">1.3.99.41</ecNumber>
    </recommendedName>
</protein>
<dbReference type="Proteomes" id="UP000382577">
    <property type="component" value="Unassembled WGS sequence"/>
</dbReference>
<evidence type="ECO:0000256" key="4">
    <source>
        <dbReference type="ARBA" id="ARBA00022827"/>
    </source>
</evidence>
<dbReference type="Gene3D" id="2.40.110.10">
    <property type="entry name" value="Butyryl-CoA Dehydrogenase, subunit A, domain 2"/>
    <property type="match status" value="1"/>
</dbReference>
<comment type="function">
    <text evidence="7">Involved in the assimilation of dimethylsulphoniopropionate (DMSP), an important compound in the fixation of carbon in marine phytoplankton, by mediating the conversion of 3-(methylthio)propanoyl-CoA (MMPA-CoA) to 3-(methylthio)acryloyl-CoA (MTA-CoA).</text>
</comment>
<evidence type="ECO:0000256" key="8">
    <source>
        <dbReference type="ARBA" id="ARBA00066694"/>
    </source>
</evidence>
<dbReference type="InterPro" id="IPR036250">
    <property type="entry name" value="AcylCo_DH-like_C"/>
</dbReference>
<proteinExistence type="inferred from homology"/>
<evidence type="ECO:0000256" key="5">
    <source>
        <dbReference type="ARBA" id="ARBA00023002"/>
    </source>
</evidence>
<comment type="cofactor">
    <cofactor evidence="1">
        <name>FAD</name>
        <dbReference type="ChEBI" id="CHEBI:57692"/>
    </cofactor>
</comment>
<evidence type="ECO:0000313" key="14">
    <source>
        <dbReference type="EMBL" id="VVE09385.1"/>
    </source>
</evidence>
<dbReference type="InterPro" id="IPR009075">
    <property type="entry name" value="AcylCo_DH/oxidase_C"/>
</dbReference>
<dbReference type="Gene3D" id="1.10.540.10">
    <property type="entry name" value="Acyl-CoA dehydrogenase/oxidase, N-terminal domain"/>
    <property type="match status" value="1"/>
</dbReference>
<dbReference type="OrthoDB" id="9764895at2"/>
<comment type="similarity">
    <text evidence="2">Belongs to the acyl-CoA dehydrogenase family.</text>
</comment>
<dbReference type="InterPro" id="IPR025878">
    <property type="entry name" value="Acyl-CoA_dh-like_C_dom"/>
</dbReference>
<evidence type="ECO:0000259" key="13">
    <source>
        <dbReference type="Pfam" id="PF12806"/>
    </source>
</evidence>
<evidence type="ECO:0000256" key="7">
    <source>
        <dbReference type="ARBA" id="ARBA00058683"/>
    </source>
</evidence>
<accession>A0A5E4VED9</accession>
<dbReference type="Pfam" id="PF00441">
    <property type="entry name" value="Acyl-CoA_dh_1"/>
    <property type="match status" value="1"/>
</dbReference>
<name>A0A5E4VED9_9BURK</name>
<dbReference type="InterPro" id="IPR013786">
    <property type="entry name" value="AcylCoA_DH/ox_N"/>
</dbReference>
<dbReference type="PANTHER" id="PTHR42803:SF1">
    <property type="entry name" value="BROAD-SPECIFICITY LINEAR ACYL-COA DEHYDROGENASE FADE5"/>
    <property type="match status" value="1"/>
</dbReference>
<dbReference type="GO" id="GO:0050660">
    <property type="term" value="F:flavin adenine dinucleotide binding"/>
    <property type="evidence" value="ECO:0007669"/>
    <property type="project" value="InterPro"/>
</dbReference>
<dbReference type="Pfam" id="PF02771">
    <property type="entry name" value="Acyl-CoA_dh_N"/>
    <property type="match status" value="1"/>
</dbReference>
<keyword evidence="5 14" id="KW-0560">Oxidoreductase</keyword>
<dbReference type="EMBL" id="CABPRW010000005">
    <property type="protein sequence ID" value="VVE09385.1"/>
    <property type="molecule type" value="Genomic_DNA"/>
</dbReference>
<keyword evidence="4" id="KW-0274">FAD</keyword>
<evidence type="ECO:0000256" key="9">
    <source>
        <dbReference type="ARBA" id="ARBA00069043"/>
    </source>
</evidence>
<dbReference type="PANTHER" id="PTHR42803">
    <property type="entry name" value="ACYL-COA DEHYDROGENASE"/>
    <property type="match status" value="1"/>
</dbReference>
<feature type="domain" description="Acetyl-CoA dehydrogenase-like C-terminal" evidence="13">
    <location>
        <begin position="484"/>
        <end position="588"/>
    </location>
</feature>
<feature type="domain" description="Acyl-CoA dehydrogenase/oxidase C-terminal" evidence="10">
    <location>
        <begin position="283"/>
        <end position="449"/>
    </location>
</feature>
<dbReference type="FunFam" id="2.40.110.10:FF:000031">
    <property type="entry name" value="Acyl-CoA dehydrogenase, putative"/>
    <property type="match status" value="1"/>
</dbReference>
<feature type="domain" description="Acyl-CoA dehydrogenase/oxidase N-terminal" evidence="12">
    <location>
        <begin position="38"/>
        <end position="156"/>
    </location>
</feature>
<comment type="catalytic activity">
    <reaction evidence="6">
        <text>3-(methylsulfanyl)propanoyl-CoA + oxidized [electron-transfer flavoprotein] + H(+) = 3-(methylsulfanyl)acryloyl-CoA + reduced [electron-transfer flavoprotein]</text>
        <dbReference type="Rhea" id="RHEA:52612"/>
        <dbReference type="Rhea" id="RHEA-COMP:10685"/>
        <dbReference type="Rhea" id="RHEA-COMP:10686"/>
        <dbReference type="ChEBI" id="CHEBI:15378"/>
        <dbReference type="ChEBI" id="CHEBI:57692"/>
        <dbReference type="ChEBI" id="CHEBI:58307"/>
        <dbReference type="ChEBI" id="CHEBI:82815"/>
        <dbReference type="ChEBI" id="CHEBI:84994"/>
        <dbReference type="EC" id="1.3.99.41"/>
    </reaction>
    <physiologicalReaction direction="left-to-right" evidence="6">
        <dbReference type="Rhea" id="RHEA:52613"/>
    </physiologicalReaction>
</comment>
<evidence type="ECO:0000256" key="3">
    <source>
        <dbReference type="ARBA" id="ARBA00022630"/>
    </source>
</evidence>
<dbReference type="InterPro" id="IPR046373">
    <property type="entry name" value="Acyl-CoA_Oxase/DH_mid-dom_sf"/>
</dbReference>
<dbReference type="InterPro" id="IPR009100">
    <property type="entry name" value="AcylCoA_DH/oxidase_NM_dom_sf"/>
</dbReference>
<dbReference type="GO" id="GO:0016627">
    <property type="term" value="F:oxidoreductase activity, acting on the CH-CH group of donors"/>
    <property type="evidence" value="ECO:0007669"/>
    <property type="project" value="InterPro"/>
</dbReference>
<organism evidence="14 15">
    <name type="scientific">Pandoraea fibrosis</name>
    <dbReference type="NCBI Taxonomy" id="1891094"/>
    <lineage>
        <taxon>Bacteria</taxon>
        <taxon>Pseudomonadati</taxon>
        <taxon>Pseudomonadota</taxon>
        <taxon>Betaproteobacteria</taxon>
        <taxon>Burkholderiales</taxon>
        <taxon>Burkholderiaceae</taxon>
        <taxon>Pandoraea</taxon>
    </lineage>
</organism>
<dbReference type="Pfam" id="PF12806">
    <property type="entry name" value="Acyl-CoA_dh_C"/>
    <property type="match status" value="1"/>
</dbReference>
<gene>
    <name evidence="14" type="primary">dmdC_3</name>
    <name evidence="14" type="ORF">PFI31113_02524</name>
</gene>
<dbReference type="Gene3D" id="1.20.140.10">
    <property type="entry name" value="Butyryl-CoA Dehydrogenase, subunit A, domain 3"/>
    <property type="match status" value="1"/>
</dbReference>
<keyword evidence="3" id="KW-0285">Flavoprotein</keyword>
<reference evidence="14 15" key="1">
    <citation type="submission" date="2019-08" db="EMBL/GenBank/DDBJ databases">
        <authorList>
            <person name="Peeters C."/>
        </authorList>
    </citation>
    <scope>NUCLEOTIDE SEQUENCE [LARGE SCALE GENOMIC DNA]</scope>
    <source>
        <strain evidence="14 15">LMG 31113</strain>
    </source>
</reference>